<organism evidence="3 4">
    <name type="scientific">Oceanobacillus luteolus</name>
    <dbReference type="NCBI Taxonomy" id="1274358"/>
    <lineage>
        <taxon>Bacteria</taxon>
        <taxon>Bacillati</taxon>
        <taxon>Bacillota</taxon>
        <taxon>Bacilli</taxon>
        <taxon>Bacillales</taxon>
        <taxon>Bacillaceae</taxon>
        <taxon>Oceanobacillus</taxon>
    </lineage>
</organism>
<evidence type="ECO:0000256" key="2">
    <source>
        <dbReference type="ARBA" id="ARBA00022801"/>
    </source>
</evidence>
<dbReference type="Gene3D" id="3.40.710.10">
    <property type="entry name" value="DD-peptidase/beta-lactamase superfamily"/>
    <property type="match status" value="2"/>
</dbReference>
<dbReference type="NCBIfam" id="TIGR00666">
    <property type="entry name" value="PBP4"/>
    <property type="match status" value="1"/>
</dbReference>
<keyword evidence="4" id="KW-1185">Reference proteome</keyword>
<dbReference type="Proteomes" id="UP001597221">
    <property type="component" value="Unassembled WGS sequence"/>
</dbReference>
<evidence type="ECO:0000313" key="4">
    <source>
        <dbReference type="Proteomes" id="UP001597221"/>
    </source>
</evidence>
<dbReference type="PANTHER" id="PTHR30023">
    <property type="entry name" value="D-ALANYL-D-ALANINE CARBOXYPEPTIDASE"/>
    <property type="match status" value="1"/>
</dbReference>
<dbReference type="EMBL" id="JBHUDE010000149">
    <property type="protein sequence ID" value="MFD1609146.1"/>
    <property type="molecule type" value="Genomic_DNA"/>
</dbReference>
<dbReference type="PRINTS" id="PR00922">
    <property type="entry name" value="DADACBPTASE3"/>
</dbReference>
<dbReference type="PANTHER" id="PTHR30023:SF0">
    <property type="entry name" value="PENICILLIN-SENSITIVE CARBOXYPEPTIDASE A"/>
    <property type="match status" value="1"/>
</dbReference>
<keyword evidence="2 3" id="KW-0378">Hydrolase</keyword>
<keyword evidence="3" id="KW-0121">Carboxypeptidase</keyword>
<dbReference type="InterPro" id="IPR012338">
    <property type="entry name" value="Beta-lactam/transpept-like"/>
</dbReference>
<accession>A0ABW4HUC8</accession>
<dbReference type="SUPFAM" id="SSF56601">
    <property type="entry name" value="beta-lactamase/transpeptidase-like"/>
    <property type="match status" value="1"/>
</dbReference>
<evidence type="ECO:0000313" key="3">
    <source>
        <dbReference type="EMBL" id="MFD1609146.1"/>
    </source>
</evidence>
<evidence type="ECO:0000256" key="1">
    <source>
        <dbReference type="ARBA" id="ARBA00006096"/>
    </source>
</evidence>
<dbReference type="InterPro" id="IPR000667">
    <property type="entry name" value="Peptidase_S13"/>
</dbReference>
<dbReference type="EC" id="3.4.16.4" evidence="3"/>
<proteinExistence type="inferred from homology"/>
<keyword evidence="3" id="KW-0645">Protease</keyword>
<dbReference type="Gene3D" id="3.50.80.20">
    <property type="entry name" value="D-Ala-D-Ala carboxypeptidase C, peptidase S13"/>
    <property type="match status" value="1"/>
</dbReference>
<gene>
    <name evidence="3" type="primary">dacB</name>
    <name evidence="3" type="ORF">ACFSBH_16135</name>
</gene>
<name>A0ABW4HUC8_9BACI</name>
<comment type="caution">
    <text evidence="3">The sequence shown here is derived from an EMBL/GenBank/DDBJ whole genome shotgun (WGS) entry which is preliminary data.</text>
</comment>
<dbReference type="RefSeq" id="WP_379598581.1">
    <property type="nucleotide sequence ID" value="NZ_JBHUDE010000149.1"/>
</dbReference>
<comment type="similarity">
    <text evidence="1">Belongs to the peptidase S13 family.</text>
</comment>
<dbReference type="GO" id="GO:0009002">
    <property type="term" value="F:serine-type D-Ala-D-Ala carboxypeptidase activity"/>
    <property type="evidence" value="ECO:0007669"/>
    <property type="project" value="UniProtKB-EC"/>
</dbReference>
<reference evidence="4" key="1">
    <citation type="journal article" date="2019" name="Int. J. Syst. Evol. Microbiol.">
        <title>The Global Catalogue of Microorganisms (GCM) 10K type strain sequencing project: providing services to taxonomists for standard genome sequencing and annotation.</title>
        <authorList>
            <consortium name="The Broad Institute Genomics Platform"/>
            <consortium name="The Broad Institute Genome Sequencing Center for Infectious Disease"/>
            <person name="Wu L."/>
            <person name="Ma J."/>
        </authorList>
    </citation>
    <scope>NUCLEOTIDE SEQUENCE [LARGE SCALE GENOMIC DNA]</scope>
    <source>
        <strain evidence="4">CGMCC 1.12376</strain>
    </source>
</reference>
<sequence length="506" mass="55638">MKIRSFKVGIISILIVLLASIPFITHEGELFVVASDEVAEVTEGLSLEEKLDQLLDNPVLDRSIVGVSVRNAETGEEIYANDGDIMLHPASNMKILTAAAALEILGPDYQFKTEIWTDGNPRSRVLQGNLYLKGKGDPTLLKEDFDEIAQQLKDKGIMKINGNLIADDSWYDDVRLSQDLNWSDEPFYTGAQVSALNLSPNADYDTGTVIVEVTAADKAGEKAKVNLEPYTNTVNIVNKTETVAAGQSKSISIEREHGSNNIIIKGKMPLDGSMSRSWVSVWEPSYYAADVFKQSLEEHGIDFLGRSKVERGVTPDDAELLVTHTSMPLSEVLVPFMKLSNNGHGEMLTKEMGQVVHGEGSWDKGLEVLEDVAVNFGVDGKSILLRDGSGMSHKTYIPASELSRFLYEIQDEAWYEHFEYSLPVAGESERFVGGTLRNRMTSEPTKGNVFAKTGSLTSVNTLSGYVLTVEGEKLIFSILNNNYISGSVTPIQDAIVTELAKHTFEE</sequence>
<protein>
    <submittedName>
        <fullName evidence="3">D-alanyl-D-alanine carboxypeptidase/D-alanyl-D-alanine-endopeptidase</fullName>
        <ecNumber evidence="3">3.4.16.4</ecNumber>
    </submittedName>
</protein>
<dbReference type="Pfam" id="PF02113">
    <property type="entry name" value="Peptidase_S13"/>
    <property type="match status" value="1"/>
</dbReference>